<gene>
    <name evidence="2" type="ORF">MED297_17477</name>
</gene>
<dbReference type="InterPro" id="IPR051532">
    <property type="entry name" value="Ester_Hydrolysis_Enzymes"/>
</dbReference>
<dbReference type="InterPro" id="IPR036514">
    <property type="entry name" value="SGNH_hydro_sf"/>
</dbReference>
<keyword evidence="3" id="KW-1185">Reference proteome</keyword>
<comment type="caution">
    <text evidence="2">The sequence shown here is derived from an EMBL/GenBank/DDBJ whole genome shotgun (WGS) entry which is preliminary data.</text>
</comment>
<feature type="domain" description="SGNH hydrolase-type esterase" evidence="1">
    <location>
        <begin position="6"/>
        <end position="195"/>
    </location>
</feature>
<dbReference type="HOGENOM" id="CLU_051989_5_2_6"/>
<evidence type="ECO:0000313" key="2">
    <source>
        <dbReference type="EMBL" id="EAR07623.1"/>
    </source>
</evidence>
<proteinExistence type="predicted"/>
<protein>
    <submittedName>
        <fullName evidence="2">Lipase/acylhydrolase family protein</fullName>
    </submittedName>
</protein>
<dbReference type="Proteomes" id="UP000005953">
    <property type="component" value="Unassembled WGS sequence"/>
</dbReference>
<sequence length="216" mass="24501">MSHWIFLGDSVTDCQRKRARRYQGQPEALGQGWVRYVANKLAANGQAVDVWNRGYSGAMTQELMQQVDWWPDQEGEPITADLVSLMIGINDIWHPFWKGTGHAIDDSLKAYERLIGELKNRTRRLVLVEPVALPCGEVTQDWRAPLNELTAGQQKLADAAGCLWVPMQEALMHDARGHNAEYLHDGVHPTDLGHRWLSIRWLRALENAGYLSESHP</sequence>
<dbReference type="RefSeq" id="WP_008043937.1">
    <property type="nucleotide sequence ID" value="NZ_CH724150.1"/>
</dbReference>
<dbReference type="CDD" id="cd01834">
    <property type="entry name" value="SGNH_hydrolase_like_2"/>
    <property type="match status" value="1"/>
</dbReference>
<accession>A4BJP8</accession>
<dbReference type="Pfam" id="PF13472">
    <property type="entry name" value="Lipase_GDSL_2"/>
    <property type="match status" value="1"/>
</dbReference>
<name>A4BJP8_9GAMM</name>
<dbReference type="Gene3D" id="3.40.50.1110">
    <property type="entry name" value="SGNH hydrolase"/>
    <property type="match status" value="1"/>
</dbReference>
<evidence type="ECO:0000259" key="1">
    <source>
        <dbReference type="Pfam" id="PF13472"/>
    </source>
</evidence>
<dbReference type="STRING" id="314283.MED297_17477"/>
<evidence type="ECO:0000313" key="3">
    <source>
        <dbReference type="Proteomes" id="UP000005953"/>
    </source>
</evidence>
<dbReference type="AlphaFoldDB" id="A4BJP8"/>
<dbReference type="OrthoDB" id="9794725at2"/>
<reference evidence="2 3" key="1">
    <citation type="submission" date="2006-02" db="EMBL/GenBank/DDBJ databases">
        <authorList>
            <person name="Pinhassi J."/>
            <person name="Pedros-Alio C."/>
            <person name="Ferriera S."/>
            <person name="Johnson J."/>
            <person name="Kravitz S."/>
            <person name="Halpern A."/>
            <person name="Remington K."/>
            <person name="Beeson K."/>
            <person name="Tran B."/>
            <person name="Rogers Y.-H."/>
            <person name="Friedman R."/>
            <person name="Venter J.C."/>
        </authorList>
    </citation>
    <scope>NUCLEOTIDE SEQUENCE [LARGE SCALE GENOMIC DNA]</scope>
    <source>
        <strain evidence="2 3">MED297</strain>
    </source>
</reference>
<dbReference type="GO" id="GO:0016788">
    <property type="term" value="F:hydrolase activity, acting on ester bonds"/>
    <property type="evidence" value="ECO:0007669"/>
    <property type="project" value="UniProtKB-ARBA"/>
</dbReference>
<dbReference type="SUPFAM" id="SSF52266">
    <property type="entry name" value="SGNH hydrolase"/>
    <property type="match status" value="1"/>
</dbReference>
<dbReference type="PANTHER" id="PTHR30383">
    <property type="entry name" value="THIOESTERASE 1/PROTEASE 1/LYSOPHOSPHOLIPASE L1"/>
    <property type="match status" value="1"/>
</dbReference>
<dbReference type="EMBL" id="AAOE01000036">
    <property type="protein sequence ID" value="EAR07623.1"/>
    <property type="molecule type" value="Genomic_DNA"/>
</dbReference>
<organism evidence="2 3">
    <name type="scientific">Reinekea blandensis MED297</name>
    <dbReference type="NCBI Taxonomy" id="314283"/>
    <lineage>
        <taxon>Bacteria</taxon>
        <taxon>Pseudomonadati</taxon>
        <taxon>Pseudomonadota</taxon>
        <taxon>Gammaproteobacteria</taxon>
        <taxon>Oceanospirillales</taxon>
        <taxon>Saccharospirillaceae</taxon>
        <taxon>Reinekea</taxon>
    </lineage>
</organism>
<keyword evidence="2" id="KW-0378">Hydrolase</keyword>
<dbReference type="InterPro" id="IPR013830">
    <property type="entry name" value="SGNH_hydro"/>
</dbReference>